<dbReference type="STRING" id="1231657.A0A1Y1YI46"/>
<comment type="caution">
    <text evidence="5">The sequence shown here is derived from an EMBL/GenBank/DDBJ whole genome shotgun (WGS) entry which is preliminary data.</text>
</comment>
<dbReference type="GO" id="GO:0016787">
    <property type="term" value="F:hydrolase activity"/>
    <property type="evidence" value="ECO:0007669"/>
    <property type="project" value="UniProtKB-KW"/>
</dbReference>
<gene>
    <name evidence="5" type="ORF">BCR34DRAFT_593452</name>
</gene>
<evidence type="ECO:0000259" key="4">
    <source>
        <dbReference type="Pfam" id="PF08386"/>
    </source>
</evidence>
<dbReference type="SUPFAM" id="SSF53474">
    <property type="entry name" value="alpha/beta-Hydrolases"/>
    <property type="match status" value="1"/>
</dbReference>
<dbReference type="InterPro" id="IPR029058">
    <property type="entry name" value="AB_hydrolase_fold"/>
</dbReference>
<feature type="domain" description="AB hydrolase-1" evidence="3">
    <location>
        <begin position="65"/>
        <end position="255"/>
    </location>
</feature>
<dbReference type="EMBL" id="MCFA01000232">
    <property type="protein sequence ID" value="ORX97553.1"/>
    <property type="molecule type" value="Genomic_DNA"/>
</dbReference>
<evidence type="ECO:0000259" key="3">
    <source>
        <dbReference type="Pfam" id="PF00561"/>
    </source>
</evidence>
<reference evidence="5 6" key="1">
    <citation type="submission" date="2016-07" db="EMBL/GenBank/DDBJ databases">
        <title>Pervasive Adenine N6-methylation of Active Genes in Fungi.</title>
        <authorList>
            <consortium name="DOE Joint Genome Institute"/>
            <person name="Mondo S.J."/>
            <person name="Dannebaum R.O."/>
            <person name="Kuo R.C."/>
            <person name="Labutti K."/>
            <person name="Haridas S."/>
            <person name="Kuo A."/>
            <person name="Salamov A."/>
            <person name="Ahrendt S.R."/>
            <person name="Lipzen A."/>
            <person name="Sullivan W."/>
            <person name="Andreopoulos W.B."/>
            <person name="Clum A."/>
            <person name="Lindquist E."/>
            <person name="Daum C."/>
            <person name="Ramamoorthy G.K."/>
            <person name="Gryganskyi A."/>
            <person name="Culley D."/>
            <person name="Magnuson J.K."/>
            <person name="James T.Y."/>
            <person name="O'Malley M.A."/>
            <person name="Stajich J.E."/>
            <person name="Spatafora J.W."/>
            <person name="Visel A."/>
            <person name="Grigoriev I.V."/>
        </authorList>
    </citation>
    <scope>NUCLEOTIDE SEQUENCE [LARGE SCALE GENOMIC DNA]</scope>
    <source>
        <strain evidence="5 6">CBS 115471</strain>
    </source>
</reference>
<dbReference type="PANTHER" id="PTHR43248:SF25">
    <property type="entry name" value="AB HYDROLASE-1 DOMAIN-CONTAINING PROTEIN-RELATED"/>
    <property type="match status" value="1"/>
</dbReference>
<comment type="similarity">
    <text evidence="1">Belongs to the peptidase S33 family.</text>
</comment>
<dbReference type="Pfam" id="PF08386">
    <property type="entry name" value="Abhydrolase_4"/>
    <property type="match status" value="1"/>
</dbReference>
<dbReference type="PANTHER" id="PTHR43248">
    <property type="entry name" value="2-SUCCINYL-6-HYDROXY-2,4-CYCLOHEXADIENE-1-CARBOXYLATE SYNTHASE"/>
    <property type="match status" value="1"/>
</dbReference>
<dbReference type="InterPro" id="IPR000073">
    <property type="entry name" value="AB_hydrolase_1"/>
</dbReference>
<proteinExistence type="inferred from homology"/>
<keyword evidence="2" id="KW-0378">Hydrolase</keyword>
<dbReference type="AlphaFoldDB" id="A0A1Y1YI46"/>
<evidence type="ECO:0000256" key="2">
    <source>
        <dbReference type="ARBA" id="ARBA00022801"/>
    </source>
</evidence>
<dbReference type="Proteomes" id="UP000193144">
    <property type="component" value="Unassembled WGS sequence"/>
</dbReference>
<evidence type="ECO:0000256" key="1">
    <source>
        <dbReference type="ARBA" id="ARBA00010088"/>
    </source>
</evidence>
<dbReference type="Pfam" id="PF00561">
    <property type="entry name" value="Abhydrolase_1"/>
    <property type="match status" value="1"/>
</dbReference>
<evidence type="ECO:0000313" key="5">
    <source>
        <dbReference type="EMBL" id="ORX97553.1"/>
    </source>
</evidence>
<protein>
    <submittedName>
        <fullName evidence="5">TAP-like protein-domain-containing protein</fullName>
    </submittedName>
</protein>
<sequence length="537" mass="57780">MVYDFAKLTPSPEFSWTPCFGNFTCTLLTVPLDYKNTAAGTTNVAFIKWTAPPSNTTYSTSPQDILINPGGPGGSGVDYLINALPYFIAAGGSQNNYVGFDPRGVNNSGPDLSCFPGRHGTNNLYERELGLPPDVNDPRTLVEQWSRAGAFGEWCSQVHSSGNSTAKYANTVATATDMLHYTELLAKSKGEDATKSKLWYWGVSYGTVLGTTFASLFPSRIGRMVVDGVVDGEDYYAGKWEANVVDADAAVQSFFTYCHDAGASNCPLWASSPSAIESRYHDIIDTLKSRPALVNTPELSDFPTIVTYRDYQNIFLSTLYAPDVYFPILAQGLLALESGNASVIARFTGTGIRPEKCDLPTARSARDLEPLPFIACADANGRYLLNDYDAYVNHVRILANSSHYVGEAWSFLALDCRKLNIRAPSSQVLPDGTYPSASNTSSPLLFVSNTIDPVTPLRSARKMAARFGGAGLLVQDAVGHSSQSTASDCTYEALTKYFANATLPAKDTICKPNGLPFQNGTMAAAGAGLGKRGLVGR</sequence>
<dbReference type="InterPro" id="IPR013595">
    <property type="entry name" value="Pept_S33_TAP-like_C"/>
</dbReference>
<dbReference type="OrthoDB" id="425534at2759"/>
<feature type="domain" description="Peptidase S33 tripeptidyl aminopeptidase-like C-terminal" evidence="4">
    <location>
        <begin position="405"/>
        <end position="510"/>
    </location>
</feature>
<evidence type="ECO:0000313" key="6">
    <source>
        <dbReference type="Proteomes" id="UP000193144"/>
    </source>
</evidence>
<keyword evidence="6" id="KW-1185">Reference proteome</keyword>
<dbReference type="InterPro" id="IPR051601">
    <property type="entry name" value="Serine_prot/Carboxylest_S33"/>
</dbReference>
<name>A0A1Y1YI46_9PLEO</name>
<dbReference type="Gene3D" id="3.40.50.1820">
    <property type="entry name" value="alpha/beta hydrolase"/>
    <property type="match status" value="1"/>
</dbReference>
<accession>A0A1Y1YI46</accession>
<organism evidence="5 6">
    <name type="scientific">Clohesyomyces aquaticus</name>
    <dbReference type="NCBI Taxonomy" id="1231657"/>
    <lineage>
        <taxon>Eukaryota</taxon>
        <taxon>Fungi</taxon>
        <taxon>Dikarya</taxon>
        <taxon>Ascomycota</taxon>
        <taxon>Pezizomycotina</taxon>
        <taxon>Dothideomycetes</taxon>
        <taxon>Pleosporomycetidae</taxon>
        <taxon>Pleosporales</taxon>
        <taxon>Lindgomycetaceae</taxon>
        <taxon>Clohesyomyces</taxon>
    </lineage>
</organism>